<evidence type="ECO:0000256" key="4">
    <source>
        <dbReference type="ARBA" id="ARBA00022989"/>
    </source>
</evidence>
<dbReference type="RefSeq" id="WP_380028093.1">
    <property type="nucleotide sequence ID" value="NZ_JBHSHC010000132.1"/>
</dbReference>
<evidence type="ECO:0000256" key="5">
    <source>
        <dbReference type="ARBA" id="ARBA00023136"/>
    </source>
</evidence>
<feature type="transmembrane region" description="Helical" evidence="7">
    <location>
        <begin position="292"/>
        <end position="317"/>
    </location>
</feature>
<feature type="transmembrane region" description="Helical" evidence="7">
    <location>
        <begin position="34"/>
        <end position="52"/>
    </location>
</feature>
<evidence type="ECO:0000256" key="6">
    <source>
        <dbReference type="RuleBase" id="RU000320"/>
    </source>
</evidence>
<dbReference type="PANTHER" id="PTHR43507">
    <property type="entry name" value="NADH-UBIQUINONE OXIDOREDUCTASE CHAIN 4"/>
    <property type="match status" value="1"/>
</dbReference>
<dbReference type="NCBIfam" id="TIGR01972">
    <property type="entry name" value="NDH_I_M"/>
    <property type="match status" value="1"/>
</dbReference>
<gene>
    <name evidence="9" type="ORF">ACFO8Q_19420</name>
</gene>
<evidence type="ECO:0000256" key="2">
    <source>
        <dbReference type="ARBA" id="ARBA00009025"/>
    </source>
</evidence>
<name>A0ABV9QA48_9BACL</name>
<sequence>MNSILIAIPLLPLLGALIVLFVPREAKSQIKAVALLATLLPLVGAVIMYAGFDTTSGMQYQVKHDWIEVPFAFEQGPLRIGFDLGVDGLSLPFVLLTAIVSVLSVLASWRVAYRTKEYFIWFLLLITGLFGVFTALDLFLFFLFLELTLIPMYFLIGIWGGEKKKEIATKFLLYRGLASVGILVSFIALAYFAGYASLQPGNIGGHLSFDMIQIADVFKKAGDIIPIDYRQWIFIVLFLAILIEEAFFPFHTWMPDTHEQATPAVSMIVGGVLMKVGAYVLFRIGVGALPDMISYFGTAIAVIGVINIVYGALVAMVQKDWRRLLAFSTISHMGIVLLGVASGTNEGLQGAVFMTISSGLLSALLFFLVGAIQERTRTTYIDAMGGISKQMPILSGFLLIGALGSLGLPGMSGFVSEIVSFMGAFQKFPILSALGTSGIILAAVYLLWAIQRTTFGPQGVALEGSHDARPAEYVPMVVLLAFVILIGVYPAVLGDLINPTLTQLVGKIGG</sequence>
<dbReference type="InterPro" id="IPR001750">
    <property type="entry name" value="ND/Mrp_TM"/>
</dbReference>
<accession>A0ABV9QA48</accession>
<reference evidence="10" key="1">
    <citation type="journal article" date="2019" name="Int. J. Syst. Evol. Microbiol.">
        <title>The Global Catalogue of Microorganisms (GCM) 10K type strain sequencing project: providing services to taxonomists for standard genome sequencing and annotation.</title>
        <authorList>
            <consortium name="The Broad Institute Genomics Platform"/>
            <consortium name="The Broad Institute Genome Sequencing Center for Infectious Disease"/>
            <person name="Wu L."/>
            <person name="Ma J."/>
        </authorList>
    </citation>
    <scope>NUCLEOTIDE SEQUENCE [LARGE SCALE GENOMIC DNA]</scope>
    <source>
        <strain evidence="10">WYCCWR 12678</strain>
    </source>
</reference>
<dbReference type="PANTHER" id="PTHR43507:SF1">
    <property type="entry name" value="NADH-UBIQUINONE OXIDOREDUCTASE CHAIN 4"/>
    <property type="match status" value="1"/>
</dbReference>
<comment type="subcellular location">
    <subcellularLocation>
        <location evidence="1">Cell membrane</location>
        <topology evidence="1">Multi-pass membrane protein</topology>
    </subcellularLocation>
    <subcellularLocation>
        <location evidence="6">Membrane</location>
        <topology evidence="6">Multi-pass membrane protein</topology>
    </subcellularLocation>
</comment>
<protein>
    <submittedName>
        <fullName evidence="9">NuoM family protein</fullName>
    </submittedName>
</protein>
<dbReference type="InterPro" id="IPR003918">
    <property type="entry name" value="NADH_UbQ_OxRdtase"/>
</dbReference>
<evidence type="ECO:0000313" key="9">
    <source>
        <dbReference type="EMBL" id="MFC4769505.1"/>
    </source>
</evidence>
<keyword evidence="4 7" id="KW-1133">Transmembrane helix</keyword>
<keyword evidence="5 7" id="KW-0472">Membrane</keyword>
<feature type="transmembrane region" description="Helical" evidence="7">
    <location>
        <begin position="172"/>
        <end position="193"/>
    </location>
</feature>
<feature type="transmembrane region" description="Helical" evidence="7">
    <location>
        <begin position="265"/>
        <end position="286"/>
    </location>
</feature>
<comment type="caution">
    <text evidence="9">The sequence shown here is derived from an EMBL/GenBank/DDBJ whole genome shotgun (WGS) entry which is preliminary data.</text>
</comment>
<feature type="transmembrane region" description="Helical" evidence="7">
    <location>
        <begin position="118"/>
        <end position="136"/>
    </location>
</feature>
<keyword evidence="3 6" id="KW-0812">Transmembrane</keyword>
<dbReference type="EMBL" id="JBHSHC010000132">
    <property type="protein sequence ID" value="MFC4769505.1"/>
    <property type="molecule type" value="Genomic_DNA"/>
</dbReference>
<proteinExistence type="inferred from homology"/>
<dbReference type="Proteomes" id="UP001596002">
    <property type="component" value="Unassembled WGS sequence"/>
</dbReference>
<keyword evidence="10" id="KW-1185">Reference proteome</keyword>
<feature type="transmembrane region" description="Helical" evidence="7">
    <location>
        <begin position="471"/>
        <end position="492"/>
    </location>
</feature>
<evidence type="ECO:0000256" key="7">
    <source>
        <dbReference type="SAM" id="Phobius"/>
    </source>
</evidence>
<feature type="transmembrane region" description="Helical" evidence="7">
    <location>
        <begin position="89"/>
        <end position="111"/>
    </location>
</feature>
<feature type="transmembrane region" description="Helical" evidence="7">
    <location>
        <begin position="142"/>
        <end position="160"/>
    </location>
</feature>
<evidence type="ECO:0000313" key="10">
    <source>
        <dbReference type="Proteomes" id="UP001596002"/>
    </source>
</evidence>
<feature type="transmembrane region" description="Helical" evidence="7">
    <location>
        <begin position="6"/>
        <end position="22"/>
    </location>
</feature>
<dbReference type="InterPro" id="IPR010227">
    <property type="entry name" value="NADH_Q_OxRdtase_chainM/4"/>
</dbReference>
<dbReference type="PRINTS" id="PR01437">
    <property type="entry name" value="NUOXDRDTASE4"/>
</dbReference>
<comment type="similarity">
    <text evidence="2">Belongs to the complex I subunit 4 family.</text>
</comment>
<evidence type="ECO:0000256" key="3">
    <source>
        <dbReference type="ARBA" id="ARBA00022692"/>
    </source>
</evidence>
<evidence type="ECO:0000256" key="1">
    <source>
        <dbReference type="ARBA" id="ARBA00004651"/>
    </source>
</evidence>
<evidence type="ECO:0000259" key="8">
    <source>
        <dbReference type="Pfam" id="PF00361"/>
    </source>
</evidence>
<feature type="transmembrane region" description="Helical" evidence="7">
    <location>
        <begin position="232"/>
        <end position="253"/>
    </location>
</feature>
<feature type="transmembrane region" description="Helical" evidence="7">
    <location>
        <begin position="350"/>
        <end position="372"/>
    </location>
</feature>
<organism evidence="9 10">
    <name type="scientific">Effusibacillus consociatus</name>
    <dbReference type="NCBI Taxonomy" id="1117041"/>
    <lineage>
        <taxon>Bacteria</taxon>
        <taxon>Bacillati</taxon>
        <taxon>Bacillota</taxon>
        <taxon>Bacilli</taxon>
        <taxon>Bacillales</taxon>
        <taxon>Alicyclobacillaceae</taxon>
        <taxon>Effusibacillus</taxon>
    </lineage>
</organism>
<dbReference type="Pfam" id="PF00361">
    <property type="entry name" value="Proton_antipo_M"/>
    <property type="match status" value="1"/>
</dbReference>
<feature type="transmembrane region" description="Helical" evidence="7">
    <location>
        <begin position="393"/>
        <end position="416"/>
    </location>
</feature>
<feature type="domain" description="NADH:quinone oxidoreductase/Mrp antiporter transmembrane" evidence="8">
    <location>
        <begin position="135"/>
        <end position="432"/>
    </location>
</feature>
<feature type="transmembrane region" description="Helical" evidence="7">
    <location>
        <begin position="428"/>
        <end position="450"/>
    </location>
</feature>
<feature type="transmembrane region" description="Helical" evidence="7">
    <location>
        <begin position="324"/>
        <end position="344"/>
    </location>
</feature>